<proteinExistence type="inferred from homology"/>
<keyword evidence="5" id="KW-0677">Repeat</keyword>
<evidence type="ECO:0000313" key="17">
    <source>
        <dbReference type="Proteomes" id="UP001378592"/>
    </source>
</evidence>
<keyword evidence="4" id="KW-0479">Metal-binding</keyword>
<evidence type="ECO:0000256" key="12">
    <source>
        <dbReference type="PROSITE-ProRule" id="PRU00042"/>
    </source>
</evidence>
<dbReference type="Gene3D" id="3.30.160.60">
    <property type="entry name" value="Classic Zinc Finger"/>
    <property type="match status" value="5"/>
</dbReference>
<keyword evidence="11" id="KW-0539">Nucleus</keyword>
<evidence type="ECO:0000256" key="6">
    <source>
        <dbReference type="ARBA" id="ARBA00022771"/>
    </source>
</evidence>
<dbReference type="AlphaFoldDB" id="A0AAN9VRE8"/>
<accession>A0AAN9VRE8</accession>
<feature type="domain" description="BTB" evidence="14">
    <location>
        <begin position="31"/>
        <end position="96"/>
    </location>
</feature>
<evidence type="ECO:0000259" key="15">
    <source>
        <dbReference type="PROSITE" id="PS50157"/>
    </source>
</evidence>
<feature type="compositionally biased region" description="Basic and acidic residues" evidence="13">
    <location>
        <begin position="204"/>
        <end position="214"/>
    </location>
</feature>
<evidence type="ECO:0000256" key="1">
    <source>
        <dbReference type="ARBA" id="ARBA00003767"/>
    </source>
</evidence>
<dbReference type="PROSITE" id="PS50097">
    <property type="entry name" value="BTB"/>
    <property type="match status" value="1"/>
</dbReference>
<evidence type="ECO:0000256" key="13">
    <source>
        <dbReference type="SAM" id="MobiDB-lite"/>
    </source>
</evidence>
<feature type="domain" description="C2H2-type" evidence="15">
    <location>
        <begin position="527"/>
        <end position="554"/>
    </location>
</feature>
<gene>
    <name evidence="16" type="ORF">R5R35_008762</name>
</gene>
<dbReference type="FunFam" id="3.30.160.60:FF:000446">
    <property type="entry name" value="Zinc finger protein"/>
    <property type="match status" value="1"/>
</dbReference>
<evidence type="ECO:0000256" key="3">
    <source>
        <dbReference type="ARBA" id="ARBA00006991"/>
    </source>
</evidence>
<feature type="domain" description="C2H2-type" evidence="15">
    <location>
        <begin position="471"/>
        <end position="498"/>
    </location>
</feature>
<feature type="domain" description="C2H2-type" evidence="15">
    <location>
        <begin position="583"/>
        <end position="610"/>
    </location>
</feature>
<feature type="region of interest" description="Disordered" evidence="13">
    <location>
        <begin position="204"/>
        <end position="223"/>
    </location>
</feature>
<dbReference type="Pfam" id="PF00096">
    <property type="entry name" value="zf-C2H2"/>
    <property type="match status" value="3"/>
</dbReference>
<evidence type="ECO:0000256" key="8">
    <source>
        <dbReference type="ARBA" id="ARBA00023015"/>
    </source>
</evidence>
<sequence length="641" mass="71148">MCSQEVSLSWQGHHGTLINVFEKLLENGSLVDCTIVAEGQRLKAHKEVLSAFSPYFELIFKEENEVNPTVILSGFTFQELKAFIDFMYYGNVKISEDKVEDLIDAAESLQIKGLGGGCKNEEECEIHERSNLQTRQICSSGSACKCKGKEDTKDSASEKSADIDVKISSENIDSFIENQNSEEPLVCQVGQTSIMRRTSNVKLEKPSARSDQHGVKSLRGPPTLPPVEAECQILHPESVVKVELGVDDNDFIVEPKKEVISSKRSRYSHESGGEDAILGLSADISMSSDSSTFEHFLPNRTDVPSSSKAGLTPVTKSMSSGSSSLTSCSKKHCSTVDGQPEDGHDIPLHPEMLVKTEPKVTDEMNLNAEACFSEVGKSEHQDSLEKRRGPLGREMGPAAYEENSSLYPRASFTGTNDQWIHASHQQHPTTGSLEITGGGSVGPGVVWPPGMPGCSEDLRRRGPRARPPRKYSCPECHKVFNQSCNLKVHMRTHTGEKPYKCTECDFAATHISNLKQHLRTHSGERPYKCLVCDYAATDISSFKRHQRMHNGLKPYKCTECNYSATDIGSYKRHVRIHSGERPYKCNECEYAATGSGDLNKHKRIHNRERPENEADFDSAVTGTSNLISSIPKYFENFNMYH</sequence>
<evidence type="ECO:0000256" key="10">
    <source>
        <dbReference type="ARBA" id="ARBA00023163"/>
    </source>
</evidence>
<dbReference type="Gene3D" id="3.30.710.10">
    <property type="entry name" value="Potassium Channel Kv1.1, Chain A"/>
    <property type="match status" value="1"/>
</dbReference>
<dbReference type="InterPro" id="IPR036236">
    <property type="entry name" value="Znf_C2H2_sf"/>
</dbReference>
<dbReference type="FunFam" id="3.30.160.60:FF:000882">
    <property type="entry name" value="Predicted gene, 21060"/>
    <property type="match status" value="2"/>
</dbReference>
<protein>
    <submittedName>
        <fullName evidence="16">Uncharacterized protein</fullName>
    </submittedName>
</protein>
<feature type="compositionally biased region" description="Low complexity" evidence="13">
    <location>
        <begin position="315"/>
        <end position="328"/>
    </location>
</feature>
<dbReference type="SMART" id="SM00225">
    <property type="entry name" value="BTB"/>
    <property type="match status" value="1"/>
</dbReference>
<comment type="similarity">
    <text evidence="3">Belongs to the krueppel C2H2-type zinc-finger protein family.</text>
</comment>
<dbReference type="SUPFAM" id="SSF54695">
    <property type="entry name" value="POZ domain"/>
    <property type="match status" value="1"/>
</dbReference>
<comment type="subcellular location">
    <subcellularLocation>
        <location evidence="2">Nucleus</location>
    </subcellularLocation>
</comment>
<keyword evidence="10" id="KW-0804">Transcription</keyword>
<dbReference type="Proteomes" id="UP001378592">
    <property type="component" value="Unassembled WGS sequence"/>
</dbReference>
<keyword evidence="7" id="KW-0862">Zinc</keyword>
<dbReference type="CDD" id="cd18315">
    <property type="entry name" value="BTB_POZ_BAB-like"/>
    <property type="match status" value="1"/>
</dbReference>
<evidence type="ECO:0000256" key="2">
    <source>
        <dbReference type="ARBA" id="ARBA00004123"/>
    </source>
</evidence>
<name>A0AAN9VRE8_9ORTH</name>
<comment type="function">
    <text evidence="1">May be involved in transcriptional regulation.</text>
</comment>
<comment type="caution">
    <text evidence="16">The sequence shown here is derived from an EMBL/GenBank/DDBJ whole genome shotgun (WGS) entry which is preliminary data.</text>
</comment>
<dbReference type="PANTHER" id="PTHR24394:SF44">
    <property type="entry name" value="ZINC FINGER PROTEIN 271-LIKE"/>
    <property type="match status" value="1"/>
</dbReference>
<dbReference type="SMART" id="SM00355">
    <property type="entry name" value="ZnF_C2H2"/>
    <property type="match status" value="5"/>
</dbReference>
<evidence type="ECO:0000256" key="11">
    <source>
        <dbReference type="ARBA" id="ARBA00023242"/>
    </source>
</evidence>
<dbReference type="EMBL" id="JAZDUA010000137">
    <property type="protein sequence ID" value="KAK7866780.1"/>
    <property type="molecule type" value="Genomic_DNA"/>
</dbReference>
<evidence type="ECO:0000256" key="9">
    <source>
        <dbReference type="ARBA" id="ARBA00023125"/>
    </source>
</evidence>
<evidence type="ECO:0000256" key="5">
    <source>
        <dbReference type="ARBA" id="ARBA00022737"/>
    </source>
</evidence>
<reference evidence="16 17" key="1">
    <citation type="submission" date="2024-03" db="EMBL/GenBank/DDBJ databases">
        <title>The genome assembly and annotation of the cricket Gryllus longicercus Weissman &amp; Gray.</title>
        <authorList>
            <person name="Szrajer S."/>
            <person name="Gray D."/>
            <person name="Ylla G."/>
        </authorList>
    </citation>
    <scope>NUCLEOTIDE SEQUENCE [LARGE SCALE GENOMIC DNA]</scope>
    <source>
        <strain evidence="16">DAG 2021-001</strain>
        <tissue evidence="16">Whole body minus gut</tissue>
    </source>
</reference>
<dbReference type="FunFam" id="3.30.160.60:FF:002343">
    <property type="entry name" value="Zinc finger protein 33A"/>
    <property type="match status" value="1"/>
</dbReference>
<feature type="domain" description="C2H2-type" evidence="15">
    <location>
        <begin position="555"/>
        <end position="582"/>
    </location>
</feature>
<evidence type="ECO:0000259" key="14">
    <source>
        <dbReference type="PROSITE" id="PS50097"/>
    </source>
</evidence>
<evidence type="ECO:0000256" key="7">
    <source>
        <dbReference type="ARBA" id="ARBA00022833"/>
    </source>
</evidence>
<organism evidence="16 17">
    <name type="scientific">Gryllus longicercus</name>
    <dbReference type="NCBI Taxonomy" id="2509291"/>
    <lineage>
        <taxon>Eukaryota</taxon>
        <taxon>Metazoa</taxon>
        <taxon>Ecdysozoa</taxon>
        <taxon>Arthropoda</taxon>
        <taxon>Hexapoda</taxon>
        <taxon>Insecta</taxon>
        <taxon>Pterygota</taxon>
        <taxon>Neoptera</taxon>
        <taxon>Polyneoptera</taxon>
        <taxon>Orthoptera</taxon>
        <taxon>Ensifera</taxon>
        <taxon>Gryllidea</taxon>
        <taxon>Grylloidea</taxon>
        <taxon>Gryllidae</taxon>
        <taxon>Gryllinae</taxon>
        <taxon>Gryllus</taxon>
    </lineage>
</organism>
<feature type="region of interest" description="Disordered" evidence="13">
    <location>
        <begin position="297"/>
        <end position="348"/>
    </location>
</feature>
<dbReference type="GO" id="GO:0008270">
    <property type="term" value="F:zinc ion binding"/>
    <property type="evidence" value="ECO:0007669"/>
    <property type="project" value="UniProtKB-KW"/>
</dbReference>
<evidence type="ECO:0000256" key="4">
    <source>
        <dbReference type="ARBA" id="ARBA00022723"/>
    </source>
</evidence>
<dbReference type="GO" id="GO:0005634">
    <property type="term" value="C:nucleus"/>
    <property type="evidence" value="ECO:0007669"/>
    <property type="project" value="UniProtKB-SubCell"/>
</dbReference>
<dbReference type="SUPFAM" id="SSF57667">
    <property type="entry name" value="beta-beta-alpha zinc fingers"/>
    <property type="match status" value="3"/>
</dbReference>
<dbReference type="GO" id="GO:0000981">
    <property type="term" value="F:DNA-binding transcription factor activity, RNA polymerase II-specific"/>
    <property type="evidence" value="ECO:0007669"/>
    <property type="project" value="TreeGrafter"/>
</dbReference>
<dbReference type="Pfam" id="PF00651">
    <property type="entry name" value="BTB"/>
    <property type="match status" value="1"/>
</dbReference>
<keyword evidence="6 12" id="KW-0863">Zinc-finger</keyword>
<dbReference type="PROSITE" id="PS50157">
    <property type="entry name" value="ZINC_FINGER_C2H2_2"/>
    <property type="match status" value="5"/>
</dbReference>
<dbReference type="PROSITE" id="PS00028">
    <property type="entry name" value="ZINC_FINGER_C2H2_1"/>
    <property type="match status" value="1"/>
</dbReference>
<dbReference type="InterPro" id="IPR000210">
    <property type="entry name" value="BTB/POZ_dom"/>
</dbReference>
<dbReference type="GO" id="GO:0003677">
    <property type="term" value="F:DNA binding"/>
    <property type="evidence" value="ECO:0007669"/>
    <property type="project" value="UniProtKB-KW"/>
</dbReference>
<dbReference type="InterPro" id="IPR011333">
    <property type="entry name" value="SKP1/BTB/POZ_sf"/>
</dbReference>
<keyword evidence="8" id="KW-0805">Transcription regulation</keyword>
<keyword evidence="17" id="KW-1185">Reference proteome</keyword>
<dbReference type="FunFam" id="3.30.160.60:FF:000226">
    <property type="entry name" value="Zinc finger protein 236 variant"/>
    <property type="match status" value="1"/>
</dbReference>
<feature type="domain" description="C2H2-type" evidence="15">
    <location>
        <begin position="499"/>
        <end position="526"/>
    </location>
</feature>
<evidence type="ECO:0000313" key="16">
    <source>
        <dbReference type="EMBL" id="KAK7866780.1"/>
    </source>
</evidence>
<keyword evidence="9" id="KW-0238">DNA-binding</keyword>
<dbReference type="PANTHER" id="PTHR24394">
    <property type="entry name" value="ZINC FINGER PROTEIN"/>
    <property type="match status" value="1"/>
</dbReference>
<dbReference type="InterPro" id="IPR013087">
    <property type="entry name" value="Znf_C2H2_type"/>
</dbReference>